<proteinExistence type="predicted"/>
<feature type="domain" description="Glucose/Sorbosone dehydrogenase" evidence="2">
    <location>
        <begin position="40"/>
        <end position="371"/>
    </location>
</feature>
<accession>A0ABV7L950</accession>
<dbReference type="InterPro" id="IPR011042">
    <property type="entry name" value="6-blade_b-propeller_TolB-like"/>
</dbReference>
<keyword evidence="4" id="KW-1185">Reference proteome</keyword>
<evidence type="ECO:0000313" key="4">
    <source>
        <dbReference type="Proteomes" id="UP001595528"/>
    </source>
</evidence>
<dbReference type="PANTHER" id="PTHR19328:SF75">
    <property type="entry name" value="ALDOSE SUGAR DEHYDROGENASE YLII"/>
    <property type="match status" value="1"/>
</dbReference>
<dbReference type="RefSeq" id="WP_379906685.1">
    <property type="nucleotide sequence ID" value="NZ_JBHRTR010000054.1"/>
</dbReference>
<evidence type="ECO:0000256" key="1">
    <source>
        <dbReference type="SAM" id="SignalP"/>
    </source>
</evidence>
<dbReference type="InterPro" id="IPR012938">
    <property type="entry name" value="Glc/Sorbosone_DH"/>
</dbReference>
<gene>
    <name evidence="3" type="ORF">ACFOGJ_28495</name>
</gene>
<feature type="chain" id="PRO_5046634144" evidence="1">
    <location>
        <begin position="22"/>
        <end position="376"/>
    </location>
</feature>
<evidence type="ECO:0000313" key="3">
    <source>
        <dbReference type="EMBL" id="MFC3231221.1"/>
    </source>
</evidence>
<dbReference type="Pfam" id="PF07995">
    <property type="entry name" value="GSDH"/>
    <property type="match status" value="1"/>
</dbReference>
<keyword evidence="1" id="KW-0732">Signal</keyword>
<dbReference type="SUPFAM" id="SSF50952">
    <property type="entry name" value="Soluble quinoprotein glucose dehydrogenase"/>
    <property type="match status" value="1"/>
</dbReference>
<comment type="caution">
    <text evidence="3">The sequence shown here is derived from an EMBL/GenBank/DDBJ whole genome shotgun (WGS) entry which is preliminary data.</text>
</comment>
<reference evidence="4" key="1">
    <citation type="journal article" date="2019" name="Int. J. Syst. Evol. Microbiol.">
        <title>The Global Catalogue of Microorganisms (GCM) 10K type strain sequencing project: providing services to taxonomists for standard genome sequencing and annotation.</title>
        <authorList>
            <consortium name="The Broad Institute Genomics Platform"/>
            <consortium name="The Broad Institute Genome Sequencing Center for Infectious Disease"/>
            <person name="Wu L."/>
            <person name="Ma J."/>
        </authorList>
    </citation>
    <scope>NUCLEOTIDE SEQUENCE [LARGE SCALE GENOMIC DNA]</scope>
    <source>
        <strain evidence="4">KCTC 42964</strain>
    </source>
</reference>
<feature type="signal peptide" evidence="1">
    <location>
        <begin position="1"/>
        <end position="21"/>
    </location>
</feature>
<dbReference type="GO" id="GO:0016491">
    <property type="term" value="F:oxidoreductase activity"/>
    <property type="evidence" value="ECO:0007669"/>
    <property type="project" value="UniProtKB-KW"/>
</dbReference>
<evidence type="ECO:0000259" key="2">
    <source>
        <dbReference type="Pfam" id="PF07995"/>
    </source>
</evidence>
<name>A0ABV7L950_9PROT</name>
<dbReference type="EMBL" id="JBHRTR010000054">
    <property type="protein sequence ID" value="MFC3231221.1"/>
    <property type="molecule type" value="Genomic_DNA"/>
</dbReference>
<dbReference type="PANTHER" id="PTHR19328">
    <property type="entry name" value="HEDGEHOG-INTERACTING PROTEIN"/>
    <property type="match status" value="1"/>
</dbReference>
<keyword evidence="3" id="KW-0560">Oxidoreductase</keyword>
<sequence length="376" mass="39964">MRPLLLALLCLAVLPVATASARTVETDAGPVAVDTVVDGLEHPWSLAFLPDGRMLVTERPGRLRVIADGRLLPDPVPGLPEIADTGQGGLLDIALHPGFDGNRLLYLSLSGPGPGGQATQVWRGRLVEAGSGLRLEDAEMLLQADPYAGGGRHFGSRLAFAPDGSLLVSTGDRGDRDRAQDPADPAGSILRIAADGSVPHDNPLVGRDGARPDIYAIGVRNAQGLTFRPGTDELWEVEHGPRGGDELNLIRPGRNYGWPVITYGREYSGGQVGDGLTEAPGMEQPVLYWVPSISPSGMAFYDGDAFPGWRGDLFIGALSGRHLRRIDFRDGRPAGQEVLLADLGARIRDVRQGPDGLLYLLVDAGDAPLLRLRPAS</sequence>
<dbReference type="EC" id="1.1.5.-" evidence="3"/>
<organism evidence="3 4">
    <name type="scientific">Marinibaculum pumilum</name>
    <dbReference type="NCBI Taxonomy" id="1766165"/>
    <lineage>
        <taxon>Bacteria</taxon>
        <taxon>Pseudomonadati</taxon>
        <taxon>Pseudomonadota</taxon>
        <taxon>Alphaproteobacteria</taxon>
        <taxon>Rhodospirillales</taxon>
        <taxon>Rhodospirillaceae</taxon>
        <taxon>Marinibaculum</taxon>
    </lineage>
</organism>
<dbReference type="Gene3D" id="2.120.10.30">
    <property type="entry name" value="TolB, C-terminal domain"/>
    <property type="match status" value="1"/>
</dbReference>
<dbReference type="InterPro" id="IPR011041">
    <property type="entry name" value="Quinoprot_gluc/sorb_DH_b-prop"/>
</dbReference>
<dbReference type="Proteomes" id="UP001595528">
    <property type="component" value="Unassembled WGS sequence"/>
</dbReference>
<protein>
    <submittedName>
        <fullName evidence="3">PQQ-dependent sugar dehydrogenase</fullName>
        <ecNumber evidence="3">1.1.5.-</ecNumber>
    </submittedName>
</protein>